<organism evidence="2 3">
    <name type="scientific">Nostoc paludosum FACHB-159</name>
    <dbReference type="NCBI Taxonomy" id="2692908"/>
    <lineage>
        <taxon>Bacteria</taxon>
        <taxon>Bacillati</taxon>
        <taxon>Cyanobacteriota</taxon>
        <taxon>Cyanophyceae</taxon>
        <taxon>Nostocales</taxon>
        <taxon>Nostocaceae</taxon>
        <taxon>Nostoc</taxon>
    </lineage>
</organism>
<dbReference type="InterPro" id="IPR029058">
    <property type="entry name" value="AB_hydrolase_fold"/>
</dbReference>
<proteinExistence type="predicted"/>
<name>A0ABR8KEQ3_9NOSO</name>
<dbReference type="PANTHER" id="PTHR37017">
    <property type="entry name" value="AB HYDROLASE-1 DOMAIN-CONTAINING PROTEIN-RELATED"/>
    <property type="match status" value="1"/>
</dbReference>
<reference evidence="2 3" key="1">
    <citation type="journal article" date="2020" name="ISME J.">
        <title>Comparative genomics reveals insights into cyanobacterial evolution and habitat adaptation.</title>
        <authorList>
            <person name="Chen M.Y."/>
            <person name="Teng W.K."/>
            <person name="Zhao L."/>
            <person name="Hu C.X."/>
            <person name="Zhou Y.K."/>
            <person name="Han B.P."/>
            <person name="Song L.R."/>
            <person name="Shu W.S."/>
        </authorList>
    </citation>
    <scope>NUCLEOTIDE SEQUENCE [LARGE SCALE GENOMIC DNA]</scope>
    <source>
        <strain evidence="2 3">FACHB-159</strain>
    </source>
</reference>
<dbReference type="Gene3D" id="3.40.50.1820">
    <property type="entry name" value="alpha/beta hydrolase"/>
    <property type="match status" value="1"/>
</dbReference>
<comment type="caution">
    <text evidence="2">The sequence shown here is derived from an EMBL/GenBank/DDBJ whole genome shotgun (WGS) entry which is preliminary data.</text>
</comment>
<feature type="domain" description="AB hydrolase-1" evidence="1">
    <location>
        <begin position="6"/>
        <end position="238"/>
    </location>
</feature>
<sequence>MSLFCLVHGAFQGAWCWDLLIPYLEAQGHKTVAMDLPIEDASASLSQFADVVLQALPKTDDDIVLVGHSMAGTVIPLVAEAHQVRQLVFLTALIPCPGSSTIDQFSHHLDSDSLKSLNYQAKQSRELEQFDDEPYMFNPVSAGKNFADEAVLMEVFYQDCQPDVMRWALSKRRSQQSMAYIYEVNPLKALPNVDYKYIFCTDDLIISPAWSRYAARKRLGVDAIELPGGHCPHLSRPAHLASVLTNDRPSRVN</sequence>
<evidence type="ECO:0000313" key="3">
    <source>
        <dbReference type="Proteomes" id="UP000637383"/>
    </source>
</evidence>
<gene>
    <name evidence="2" type="ORF">H6H03_26140</name>
</gene>
<dbReference type="InterPro" id="IPR000073">
    <property type="entry name" value="AB_hydrolase_1"/>
</dbReference>
<accession>A0ABR8KEQ3</accession>
<dbReference type="EMBL" id="JACJTU010000030">
    <property type="protein sequence ID" value="MBD2737324.1"/>
    <property type="molecule type" value="Genomic_DNA"/>
</dbReference>
<dbReference type="PANTHER" id="PTHR37017:SF11">
    <property type="entry name" value="ESTERASE_LIPASE_THIOESTERASE DOMAIN-CONTAINING PROTEIN"/>
    <property type="match status" value="1"/>
</dbReference>
<keyword evidence="3" id="KW-1185">Reference proteome</keyword>
<dbReference type="SUPFAM" id="SSF53474">
    <property type="entry name" value="alpha/beta-Hydrolases"/>
    <property type="match status" value="1"/>
</dbReference>
<evidence type="ECO:0000313" key="2">
    <source>
        <dbReference type="EMBL" id="MBD2737324.1"/>
    </source>
</evidence>
<dbReference type="Proteomes" id="UP000637383">
    <property type="component" value="Unassembled WGS sequence"/>
</dbReference>
<dbReference type="Pfam" id="PF12697">
    <property type="entry name" value="Abhydrolase_6"/>
    <property type="match status" value="1"/>
</dbReference>
<keyword evidence="2" id="KW-0378">Hydrolase</keyword>
<evidence type="ECO:0000259" key="1">
    <source>
        <dbReference type="Pfam" id="PF12697"/>
    </source>
</evidence>
<dbReference type="RefSeq" id="WP_190957911.1">
    <property type="nucleotide sequence ID" value="NZ_JACJTU010000030.1"/>
</dbReference>
<dbReference type="InterPro" id="IPR052897">
    <property type="entry name" value="Sec-Metab_Biosynth_Hydrolase"/>
</dbReference>
<protein>
    <submittedName>
        <fullName evidence="2">Alpha/beta hydrolase</fullName>
    </submittedName>
</protein>
<dbReference type="GO" id="GO:0016787">
    <property type="term" value="F:hydrolase activity"/>
    <property type="evidence" value="ECO:0007669"/>
    <property type="project" value="UniProtKB-KW"/>
</dbReference>